<dbReference type="AlphaFoldDB" id="A0A4S9CIF2"/>
<dbReference type="EMBL" id="QZAS01000026">
    <property type="protein sequence ID" value="THX05714.1"/>
    <property type="molecule type" value="Genomic_DNA"/>
</dbReference>
<reference evidence="5" key="1">
    <citation type="submission" date="2018-10" db="EMBL/GenBank/DDBJ databases">
        <title>Fifty Aureobasidium pullulans genomes reveal a recombining polyextremotolerant generalist.</title>
        <authorList>
            <person name="Gostincar C."/>
            <person name="Turk M."/>
            <person name="Zajc J."/>
            <person name="Gunde-Cimerman N."/>
        </authorList>
    </citation>
    <scope>NUCLEOTIDE SEQUENCE [LARGE SCALE GENOMIC DNA]</scope>
    <source>
        <strain evidence="5">EXF-10085</strain>
    </source>
</reference>
<dbReference type="InterPro" id="IPR057326">
    <property type="entry name" value="KR_dom"/>
</dbReference>
<protein>
    <submittedName>
        <fullName evidence="5">NAD(P)-binding protein</fullName>
    </submittedName>
</protein>
<comment type="caution">
    <text evidence="5">The sequence shown here is derived from an EMBL/GenBank/DDBJ whole genome shotgun (WGS) entry which is preliminary data.</text>
</comment>
<feature type="domain" description="Ketoreductase" evidence="4">
    <location>
        <begin position="36"/>
        <end position="264"/>
    </location>
</feature>
<evidence type="ECO:0000256" key="1">
    <source>
        <dbReference type="ARBA" id="ARBA00006484"/>
    </source>
</evidence>
<dbReference type="PANTHER" id="PTHR42760:SF37">
    <property type="entry name" value="CLAVALDEHYDE DEHYDROGENASE"/>
    <property type="match status" value="1"/>
</dbReference>
<dbReference type="Pfam" id="PF00106">
    <property type="entry name" value="adh_short"/>
    <property type="match status" value="1"/>
</dbReference>
<comment type="similarity">
    <text evidence="1 3">Belongs to the short-chain dehydrogenases/reductases (SDR) family.</text>
</comment>
<dbReference type="CDD" id="cd05233">
    <property type="entry name" value="SDR_c"/>
    <property type="match status" value="1"/>
</dbReference>
<evidence type="ECO:0000256" key="3">
    <source>
        <dbReference type="RuleBase" id="RU000363"/>
    </source>
</evidence>
<dbReference type="PRINTS" id="PR00081">
    <property type="entry name" value="GDHRDH"/>
</dbReference>
<sequence length="293" mass="31396">MDANAYTTPFQFTKSLRRDVYPAIDPKNPELNAAGKVVLITGAGGGIGGETARAWAIAGAEGIILVGRKALLLQEPADAIACINQDVKVLIVTADLTSEADVEELFRQAKVTFGKVDVVVNTTGTMTGGPIGDMTPQQWWTDFEVNVKGTYTLTHYYLKIFGSAGTLINLVSLGASMTAPGISSYSTSKLGVIKLSEYLDAEKPDLRVFTLHPGIVAATESKRGMVVDAFTPFAKDPGMLTGAVSLYLATPKAEYLRGGDIEEMEAHKDEIKEKKLLKLAFLNGKLGPEGHTW</sequence>
<gene>
    <name evidence="5" type="ORF">D6D13_07006</name>
</gene>
<evidence type="ECO:0000313" key="5">
    <source>
        <dbReference type="EMBL" id="THX05714.1"/>
    </source>
</evidence>
<organism evidence="5">
    <name type="scientific">Aureobasidium pullulans</name>
    <name type="common">Black yeast</name>
    <name type="synonym">Pullularia pullulans</name>
    <dbReference type="NCBI Taxonomy" id="5580"/>
    <lineage>
        <taxon>Eukaryota</taxon>
        <taxon>Fungi</taxon>
        <taxon>Dikarya</taxon>
        <taxon>Ascomycota</taxon>
        <taxon>Pezizomycotina</taxon>
        <taxon>Dothideomycetes</taxon>
        <taxon>Dothideomycetidae</taxon>
        <taxon>Dothideales</taxon>
        <taxon>Saccotheciaceae</taxon>
        <taxon>Aureobasidium</taxon>
    </lineage>
</organism>
<dbReference type="PRINTS" id="PR00080">
    <property type="entry name" value="SDRFAMILY"/>
</dbReference>
<dbReference type="InterPro" id="IPR036291">
    <property type="entry name" value="NAD(P)-bd_dom_sf"/>
</dbReference>
<evidence type="ECO:0000259" key="4">
    <source>
        <dbReference type="SMART" id="SM00822"/>
    </source>
</evidence>
<dbReference type="SMART" id="SM00822">
    <property type="entry name" value="PKS_KR"/>
    <property type="match status" value="1"/>
</dbReference>
<keyword evidence="2" id="KW-0560">Oxidoreductase</keyword>
<name>A0A4S9CIF2_AURPU</name>
<accession>A0A4S9CIF2</accession>
<dbReference type="Gene3D" id="3.40.50.720">
    <property type="entry name" value="NAD(P)-binding Rossmann-like Domain"/>
    <property type="match status" value="1"/>
</dbReference>
<evidence type="ECO:0000256" key="2">
    <source>
        <dbReference type="ARBA" id="ARBA00023002"/>
    </source>
</evidence>
<dbReference type="InterPro" id="IPR002347">
    <property type="entry name" value="SDR_fam"/>
</dbReference>
<dbReference type="PANTHER" id="PTHR42760">
    <property type="entry name" value="SHORT-CHAIN DEHYDROGENASES/REDUCTASES FAMILY MEMBER"/>
    <property type="match status" value="1"/>
</dbReference>
<dbReference type="GO" id="GO:0016616">
    <property type="term" value="F:oxidoreductase activity, acting on the CH-OH group of donors, NAD or NADP as acceptor"/>
    <property type="evidence" value="ECO:0007669"/>
    <property type="project" value="TreeGrafter"/>
</dbReference>
<dbReference type="SUPFAM" id="SSF51735">
    <property type="entry name" value="NAD(P)-binding Rossmann-fold domains"/>
    <property type="match status" value="1"/>
</dbReference>
<proteinExistence type="inferred from homology"/>